<proteinExistence type="predicted"/>
<dbReference type="Gramene" id="ERN18901">
    <property type="protein sequence ID" value="ERN18901"/>
    <property type="gene ID" value="AMTR_s00067p00165630"/>
</dbReference>
<gene>
    <name evidence="2" type="ORF">AMTR_s00067p00165630</name>
</gene>
<protein>
    <submittedName>
        <fullName evidence="2">Uncharacterized protein</fullName>
    </submittedName>
</protein>
<organism evidence="2 3">
    <name type="scientific">Amborella trichopoda</name>
    <dbReference type="NCBI Taxonomy" id="13333"/>
    <lineage>
        <taxon>Eukaryota</taxon>
        <taxon>Viridiplantae</taxon>
        <taxon>Streptophyta</taxon>
        <taxon>Embryophyta</taxon>
        <taxon>Tracheophyta</taxon>
        <taxon>Spermatophyta</taxon>
        <taxon>Magnoliopsida</taxon>
        <taxon>Amborellales</taxon>
        <taxon>Amborellaceae</taxon>
        <taxon>Amborella</taxon>
    </lineage>
</organism>
<dbReference type="PANTHER" id="PTHR34657:SF4">
    <property type="entry name" value="EMBRYO SAC DEVELOPMENT ARREST 6"/>
    <property type="match status" value="1"/>
</dbReference>
<name>U5CZV9_AMBTC</name>
<dbReference type="Proteomes" id="UP000017836">
    <property type="component" value="Unassembled WGS sequence"/>
</dbReference>
<dbReference type="HOGENOM" id="CLU_097404_1_0_1"/>
<reference evidence="3" key="1">
    <citation type="journal article" date="2013" name="Science">
        <title>The Amborella genome and the evolution of flowering plants.</title>
        <authorList>
            <consortium name="Amborella Genome Project"/>
        </authorList>
    </citation>
    <scope>NUCLEOTIDE SEQUENCE [LARGE SCALE GENOMIC DNA]</scope>
</reference>
<dbReference type="OMA" id="IEMETRW"/>
<keyword evidence="3" id="KW-1185">Reference proteome</keyword>
<feature type="region of interest" description="Disordered" evidence="1">
    <location>
        <begin position="1"/>
        <end position="33"/>
    </location>
</feature>
<sequence>MSSSNSTSKKRKITLDFDAQASNDSKQDQAESEPANRILAYYLAHEFLSHGSLFGLTWSRAAGSSLADLDEPRYSTRSSPRSREIYADVASIVKSEDVHLPGIVNPIQLSHWLEL</sequence>
<evidence type="ECO:0000313" key="3">
    <source>
        <dbReference type="Proteomes" id="UP000017836"/>
    </source>
</evidence>
<accession>U5CZV9</accession>
<evidence type="ECO:0000256" key="1">
    <source>
        <dbReference type="SAM" id="MobiDB-lite"/>
    </source>
</evidence>
<evidence type="ECO:0000313" key="2">
    <source>
        <dbReference type="EMBL" id="ERN18901.1"/>
    </source>
</evidence>
<dbReference type="PANTHER" id="PTHR34657">
    <property type="entry name" value="EMBRYO SAC DEVELOPMENT ARREST 6"/>
    <property type="match status" value="1"/>
</dbReference>
<dbReference type="AlphaFoldDB" id="U5CZV9"/>
<dbReference type="eggNOG" id="ENOG502S43B">
    <property type="taxonomic scope" value="Eukaryota"/>
</dbReference>
<dbReference type="EMBL" id="KI392078">
    <property type="protein sequence ID" value="ERN18901.1"/>
    <property type="molecule type" value="Genomic_DNA"/>
</dbReference>